<dbReference type="InterPro" id="IPR028098">
    <property type="entry name" value="Glyco_trans_4-like_N"/>
</dbReference>
<organism evidence="2 3">
    <name type="scientific">Bacteroides uniformis str. 3978 T3 ii</name>
    <dbReference type="NCBI Taxonomy" id="1339349"/>
    <lineage>
        <taxon>Bacteria</taxon>
        <taxon>Pseudomonadati</taxon>
        <taxon>Bacteroidota</taxon>
        <taxon>Bacteroidia</taxon>
        <taxon>Bacteroidales</taxon>
        <taxon>Bacteroidaceae</taxon>
        <taxon>Bacteroides</taxon>
    </lineage>
</organism>
<dbReference type="SUPFAM" id="SSF53756">
    <property type="entry name" value="UDP-Glycosyltransferase/glycogen phosphorylase"/>
    <property type="match status" value="1"/>
</dbReference>
<name>A0A078RWV1_BACUN</name>
<dbReference type="Pfam" id="PF13439">
    <property type="entry name" value="Glyco_transf_4"/>
    <property type="match status" value="1"/>
</dbReference>
<dbReference type="Gene3D" id="3.40.50.2000">
    <property type="entry name" value="Glycogen Phosphorylase B"/>
    <property type="match status" value="2"/>
</dbReference>
<dbReference type="RefSeq" id="WP_005636871.1">
    <property type="nucleotide sequence ID" value="NZ_JNHN01000176.1"/>
</dbReference>
<evidence type="ECO:0000313" key="3">
    <source>
        <dbReference type="Proteomes" id="UP000028013"/>
    </source>
</evidence>
<reference evidence="2 3" key="1">
    <citation type="submission" date="2014-04" db="EMBL/GenBank/DDBJ databases">
        <authorList>
            <person name="Sears C."/>
            <person name="Carroll K."/>
            <person name="Sack B.R."/>
            <person name="Qadri F."/>
            <person name="Myers L.L."/>
            <person name="Chung G.-T."/>
            <person name="Escheverria P."/>
            <person name="Fraser C.M."/>
            <person name="Sadzewicz L."/>
            <person name="Shefchek K.A."/>
            <person name="Tallon L."/>
            <person name="Das S.P."/>
            <person name="Daugherty S."/>
            <person name="Mongodin E.F."/>
        </authorList>
    </citation>
    <scope>NUCLEOTIDE SEQUENCE [LARGE SCALE GENOMIC DNA]</scope>
    <source>
        <strain evidence="2 3">3978 T3 ii</strain>
    </source>
</reference>
<feature type="domain" description="Glycosyltransferase subfamily 4-like N-terminal" evidence="1">
    <location>
        <begin position="20"/>
        <end position="187"/>
    </location>
</feature>
<evidence type="ECO:0000259" key="1">
    <source>
        <dbReference type="Pfam" id="PF13439"/>
    </source>
</evidence>
<keyword evidence="2" id="KW-0808">Transferase</keyword>
<dbReference type="PANTHER" id="PTHR12526">
    <property type="entry name" value="GLYCOSYLTRANSFERASE"/>
    <property type="match status" value="1"/>
</dbReference>
<dbReference type="PATRIC" id="fig|1339349.3.peg.3013"/>
<comment type="caution">
    <text evidence="2">The sequence shown here is derived from an EMBL/GenBank/DDBJ whole genome shotgun (WGS) entry which is preliminary data.</text>
</comment>
<dbReference type="DNASU" id="5302509"/>
<sequence length="393" mass="45399">MKVLYSHHGMKGKNGWGRTFYMAQGLADLGHDVTLLTINPKCSFFKINTIIYQGVKIKVLPDFFPAKMKSSGFAIWSTLFGLIYSMFHKFEICIADCGHRFTSLPCKLNRFIYHSVYISEWWDFFGKGGYIKKKSRLFRLTYGRLECYNELNDKRKADAIVVLSTFMKDRAVENGIDSEKIFIVPGGSIVKDVKPLYPSYSSVEKRKINIAYIGINNHEIDLIAPFIEALKCENVKNSYRLILYGNTISNEKWNQLGLSEIAEYRGWLDYSKDVSTLKDIDVFLQLLDDNNVSKAGWPNKLGDYLAFGKPVILSPYGDIIDFVKNEKGFFIVEYNKYSILKILQEIKDIPYSDLKTMGYANRQLAEKISWKNRAKNIEYICNKIRFNNETVKN</sequence>
<gene>
    <name evidence="2" type="ORF">M094_1870</name>
</gene>
<accession>A0A078RWV1</accession>
<dbReference type="EMBL" id="JNHN01000176">
    <property type="protein sequence ID" value="KDS49442.1"/>
    <property type="molecule type" value="Genomic_DNA"/>
</dbReference>
<dbReference type="GO" id="GO:0016757">
    <property type="term" value="F:glycosyltransferase activity"/>
    <property type="evidence" value="ECO:0007669"/>
    <property type="project" value="UniProtKB-ARBA"/>
</dbReference>
<dbReference type="AlphaFoldDB" id="A0A078RWV1"/>
<evidence type="ECO:0000313" key="2">
    <source>
        <dbReference type="EMBL" id="KDS49442.1"/>
    </source>
</evidence>
<dbReference type="Proteomes" id="UP000028013">
    <property type="component" value="Unassembled WGS sequence"/>
</dbReference>
<protein>
    <submittedName>
        <fullName evidence="2">Glycosyl transferases group 1 family protein</fullName>
    </submittedName>
</protein>
<dbReference type="GeneID" id="31798201"/>
<proteinExistence type="predicted"/>